<keyword evidence="2" id="KW-1185">Reference proteome</keyword>
<proteinExistence type="predicted"/>
<dbReference type="PANTHER" id="PTHR10668:SF105">
    <property type="entry name" value="DEHYDROGENASE-RELATED"/>
    <property type="match status" value="1"/>
</dbReference>
<gene>
    <name evidence="1" type="ORF">GCM10023091_36260</name>
</gene>
<name>A0ABP8M8B2_9BACT</name>
<dbReference type="Proteomes" id="UP001501508">
    <property type="component" value="Unassembled WGS sequence"/>
</dbReference>
<dbReference type="EMBL" id="BAABEY010000033">
    <property type="protein sequence ID" value="GAA4445115.1"/>
    <property type="molecule type" value="Genomic_DNA"/>
</dbReference>
<reference evidence="2" key="1">
    <citation type="journal article" date="2019" name="Int. J. Syst. Evol. Microbiol.">
        <title>The Global Catalogue of Microorganisms (GCM) 10K type strain sequencing project: providing services to taxonomists for standard genome sequencing and annotation.</title>
        <authorList>
            <consortium name="The Broad Institute Genomics Platform"/>
            <consortium name="The Broad Institute Genome Sequencing Center for Infectious Disease"/>
            <person name="Wu L."/>
            <person name="Ma J."/>
        </authorList>
    </citation>
    <scope>NUCLEOTIDE SEQUENCE [LARGE SCALE GENOMIC DNA]</scope>
    <source>
        <strain evidence="2">JCM 31920</strain>
    </source>
</reference>
<dbReference type="PANTHER" id="PTHR10668">
    <property type="entry name" value="PHYTOENE DEHYDROGENASE"/>
    <property type="match status" value="1"/>
</dbReference>
<evidence type="ECO:0000313" key="1">
    <source>
        <dbReference type="EMBL" id="GAA4445115.1"/>
    </source>
</evidence>
<dbReference type="Pfam" id="PF13450">
    <property type="entry name" value="NAD_binding_8"/>
    <property type="match status" value="1"/>
</dbReference>
<comment type="caution">
    <text evidence="1">The sequence shown here is derived from an EMBL/GenBank/DDBJ whole genome shotgun (WGS) entry which is preliminary data.</text>
</comment>
<accession>A0ABP8M8B2</accession>
<protein>
    <submittedName>
        <fullName evidence="1">NAD(P)/FAD-dependent oxidoreductase</fullName>
    </submittedName>
</protein>
<organism evidence="1 2">
    <name type="scientific">Ravibacter arvi</name>
    <dbReference type="NCBI Taxonomy" id="2051041"/>
    <lineage>
        <taxon>Bacteria</taxon>
        <taxon>Pseudomonadati</taxon>
        <taxon>Bacteroidota</taxon>
        <taxon>Cytophagia</taxon>
        <taxon>Cytophagales</taxon>
        <taxon>Spirosomataceae</taxon>
        <taxon>Ravibacter</taxon>
    </lineage>
</organism>
<dbReference type="SUPFAM" id="SSF51905">
    <property type="entry name" value="FAD/NAD(P)-binding domain"/>
    <property type="match status" value="1"/>
</dbReference>
<evidence type="ECO:0000313" key="2">
    <source>
        <dbReference type="Proteomes" id="UP001501508"/>
    </source>
</evidence>
<dbReference type="RefSeq" id="WP_345031823.1">
    <property type="nucleotide sequence ID" value="NZ_BAABEY010000033.1"/>
</dbReference>
<sequence>MAGEAYKAIVVGSGPNGLAAAITLQRAGHSVLVLEGMDTIGGGTRTQALTLPGFHHDVCSAVHPMGAISPFFNTLPLDRHGLEWLYPEVSAAHPFDDGTAAALYPSLAQTARGLGVDEKAYHRFMEPVIKALPQLLPGLLSAFPGFSHPFLLADFARRALPPALRTARRFATEPTRGLWAGMAAHAMLPLEKSMTSAIGMMLMAASHLGGWPVARGGSISIGNALAAYFLSIGGTIQTGFFVKSLADLPPAKAILFDVTPRQLLEIAGASLPAGYRKRLAAYRYGMGVFKIDWAVEGPVPFRAPVCRKAVTVHLGGGIREIARSESAAWSGQVPESPFVLLTQPGVVDSSRAPAGKQVVWGYCHVPHSSGHDMTEAIERQVERFAPGFRDSILAKSVMSAVDMQAYNPNYVGGDINGGVQDIFQHFARPVLSFSPYRTPAKGIYFCSSSTPPGGGVHGMCGFHAAERVLKDGILDRV</sequence>
<dbReference type="Gene3D" id="3.50.50.60">
    <property type="entry name" value="FAD/NAD(P)-binding domain"/>
    <property type="match status" value="1"/>
</dbReference>
<dbReference type="InterPro" id="IPR036188">
    <property type="entry name" value="FAD/NAD-bd_sf"/>
</dbReference>